<dbReference type="CDD" id="cd00176">
    <property type="entry name" value="SPEC"/>
    <property type="match status" value="1"/>
</dbReference>
<dbReference type="PANTHER" id="PTHR13817:SF171">
    <property type="entry name" value="STRETCHIN-MLCK, ISOFORM U"/>
    <property type="match status" value="1"/>
</dbReference>
<feature type="region of interest" description="Disordered" evidence="11">
    <location>
        <begin position="3444"/>
        <end position="3463"/>
    </location>
</feature>
<reference evidence="13 14" key="1">
    <citation type="journal article" date="2024" name="bioRxiv">
        <title>A reference genome for Trichogramma kaykai: A tiny desert-dwelling parasitoid wasp with competing sex-ratio distorters.</title>
        <authorList>
            <person name="Culotta J."/>
            <person name="Lindsey A.R."/>
        </authorList>
    </citation>
    <scope>NUCLEOTIDE SEQUENCE [LARGE SCALE GENOMIC DNA]</scope>
    <source>
        <strain evidence="13 14">KSX58</strain>
    </source>
</reference>
<feature type="domain" description="Ig-like" evidence="12">
    <location>
        <begin position="2132"/>
        <end position="2220"/>
    </location>
</feature>
<dbReference type="InterPro" id="IPR036179">
    <property type="entry name" value="Ig-like_dom_sf"/>
</dbReference>
<keyword evidence="5" id="KW-0677">Repeat</keyword>
<dbReference type="InterPro" id="IPR003599">
    <property type="entry name" value="Ig_sub"/>
</dbReference>
<keyword evidence="3" id="KW-0787">Thick filament</keyword>
<sequence length="3610" mass="407670">MVNDCGQNSQTSNANNHQQSGIKNSMTQITSIQKQQFPNLETTTIGTIALRSNDTRVVIALLENGEYLRLKVLEIQPALTYLGENQEDAKALLHAHDEVLEKIQTKQNPVDEMWRQADDTLLSQKPLCAAMAENLSHAWKDICDLLEKRKLILERNVLFQCRAEECKESMRQLETACNNMHLPIEIDIVKLYLKKLHGTRKLMLETLMGSLKDGKALLDRLRDIMNEGSIDSRPEKLTLDAESAIHKVEGWLENLHDQRKRIEVTFQRRKQQLEQCLGLAILASDLSELENRLTDRSNKLLARSDQLGDSITNTELLIFEIQKLQKEAKDFQDNALRITKSTESLISPDISSFQTANKKAYNVLETAANYVNDLNQYEVILNQSLNFYELAASAFTKLDQLEVQLATSEHPARSASLILLHSNTAKIVNEVTEPALTTGHALLEQIERKTTGLDGVRRTVKDITDRKNRILEQCTAHCSENLRLSRCLDDFSEKHEELTFWLNDIIESFLKGHQDMGSDLVMAQDFYQIHAKLLEELNKKEEEVNRLDQQVIQSNILQHLQEQEHAEVLDKLRTLQNSWIMARSTLEGRLQLASMYFEFHKSAAELETEMDQIEYEIRQNTDYMSEEKISNLEKQWEKMQPSYSNLTTIGKQFLDESTKVVDSYLDVPRARLSAGSIIEKLSNRQYLITQSYESMNTKVALKKEIIKKQMQRYAETRERANVLREQLYPIIKCDSIEPFEIIKNLRDSRVIFIPKLDHAILELETETEKIGIPEPKNDQSNFTIGNNTCQLLDELRTSTASYKIVLDDLIDLFDNLLQVEQKLSDNCFNTKSCTSANHDSLHEVRDLLEKLDTFSQSISRIFISAKEKSKDVIIKIQNLETTDLTQQDYDKINKSFKKVVDHCNSFITTTRTVLQERLNFCLFGDDLDQINAELRDLENQLKAISAWFGESSTTAKSVSQSFSQFEKTLIILEERINKFVAATKINTGQKLPEIETELNNLQDKLRTLKDLTKETREKINSSIQYFTLLEEAQQWFKEGSQLLLTAARKATSIKTVEEAENLLSEIDTFIKTGEEYQETRIENIRVLSTAIFGTNRLSQFNDLVVENREMLDSFANTSSELHSLLSDLQGTKIISEKVKVKVNQSDASQPIASLKVINKSEKDEVKEKNKEKNSNNQTEWTSCMINENISESTTITNVQVEEKIEKEEYISTIYQQESSKMCDSPVQNEETSIIQKNKGKETSEIQITVKPEFIKLLKDANIYEGDQFKFECHVIGQPRPKVSWFKDEIEIMQNPDYSIYHNDDGFCSLIIQETFAEDSGIFSCSATNSAGSTEIKAKLEVKESSTKYPFSPPVFITKFNDEPAVEGSRYELRCKVKGNPMPTVQWFKNDNQISTESEYVSTYKNNGEAILEFKKVRENDQDLYSCVASNRIGKATLSTKLKIYRSLKEKAILYELPKIMKISKNVTITAGGTITLECEAFGCPIPTFFWKHDGQSLDEIKNSTIRLSESISKCCLIIPEASSEDAGRYEVVAKNDAGQTRCFCDVIVNCNSLNLIDPNSKLTGKSMELTAPRIKLPLKDLAVEEGTSVRLDCVIIGKPEPEVIWYHDTQPVKESSDFQLLFQGDRCSLIIQEAFIDDAGTYKVVAINSEGETSSECLLKITRGAIRSSDTSPKFIKLLSDLLVAEGEQAIFECSVTGEPRPIVVWYLNNEPLIECERIKIYNDTSGSNILKIEPTLSKDKGNYTAKATNKAGEAKSFAKLVVKVLNDFHRIEKSSLKTEEKQLSTGLKNRFDNIALKKDTSSSSKCIIENATSNIQWVYNENAVNLKNDIVPKNDSQVPAFAEKTNTQSENTPYVAENSIEKAESKTDIGEGVKVQEGQIDTIEVPTSNFEMQASSSCDKYFASERTSGEGGSLSDNQTITKTSSIMESSSTTHTSMKKEYITTTNSSILSTCPVHQSNLKKTSHTSALSTDFNRTAPVMQSKTIEEFERIVQDVPDGELRQEKTVIVTKDLGDSKQKECKHQIQIQKPCRKQTAPRFVSPVTGMIVDQGTDIVLEGIVDGFPLPQIIWTKNGQEIVPKHGINMSYDHNHVKLEIKDVKVKDAGRYTCTAKNDVGNASSTADLVVKKTIFPPVFGRRLQAQVVKKGDRVVMEVEITGTPDPEVTWWKDDEPLIQTEFRMKRQGNSYYLFINKAEKEHAGKYMVRAANAGGEAQSIADFAVFEPTPDTMVEMHKTFVYENLADKNAKKPCCGVPTEIPSANLTTEQITTTMIQPSAAIKTPIPATSSSSAIRTIKTETTEGSQKASRREMISSSVESHHTETKSEQKFHMKLEHKPAPLDAFKREEKIERIENTGKNESNIQENSEVTANENIETSTIARKDALKFFESITQGSENFARGPKEMIKLVDEDDGTGPGCDVKVNQLSKNYEKSTRFEDAVKDQSRAETISSKKAVQDIFNKFEKGASTRGIDSSEIDFPFEEHKLPQLQCTRTILEDVTASGSPIHGTLTISKLAAQSESAEAMLKGFNLVPEPPPEIGYAPKPEEVAKKRLDVTLKAKQLQESFEKNRCPMDVPVGGVKTFPSSVPSQHQLKQSQKMPPLSIPPPFDLVKHKDCRIKDSVTTYTDKQEWNVPSDDYKVSSSETKQEIELKPDYRMTQTTVESSTTLEKKSQGSKETHVTEKKLEPPPQLTKPNQQPIIYNAETVKVDHTINTIEEKSITEKYVAECDVHKSEIVQNKYESTKKKTARPWPDDSGCDLKSPGLVKNLSRYSKPRVKLYHGTPSSYLKPGSPPEMAYTAGPPGLDKKYEQTLQKNIVEKTLQKSIVQKPAYINSTTEQHTSGCRQYSAPVKTCNLRSTESEPFSQISASQSIDHQYVVPLKPGSPPQYLQTSTSYSTKCYRPESPKLKSKCFHQESGYMADTEETLRGHEAISETHSSSFKTKSNFSDCKNSQSKKCCDACFCSHVESCSFSPKTESQRTSCIEKTIEKAPQTKCRSTYEKEKISESQGFSRFSKGKSTMAPSTFVKAKNEKFEKNRETVKDTTYRPKSVLVPGSPPEIAYALPVRQSYYEGCSNTPYHDAVGAETKQTMHLDESTTNTRRIIKVEQTSRVIKYGDSHAHQETCKVPSKIIEGKKKKDTYYVPTPKKFVRGNVYESDYENDSDSKRIRAKWAPSESENEEPKYRKVNAPKIQETKVPVITMPSDTENEKLEKYKKSIINETSKCCQMNEDHILLPGSPPEFAIAPAQSYRKTVNYMASENIKNMKSNFKSKTEHFSNQIQSDLEKRNKPILKRPACTDKSTQKAHESSVSREESRVSQYGTKQIDPTTGLVYFKYDFGYEFGIVLSEETKKSEVNKLQKSVTRKVSESDIEVPVIHEYDSRQRSSSNISDHQNYHTFPRKSCGKLSKSVKWEPNSESEFSEFEDFKGSCGKTPDLSNALESNYSISPRWNHTSPRPTSISPRMSSPRHVGMIINIDKSRPDSPWSGSNNERIIPVTTEIVKPYIEILPKKAPLFTTPLKDIAVVSGQSARFECIVQGEPQPKIQWSKDSEILGNSTNTDIYYRNGVCRLTLNKTSIVDAGTYICTATNGSGSTATSAILQVPGNRRSIYGVN</sequence>
<dbReference type="InterPro" id="IPR018159">
    <property type="entry name" value="Spectrin/alpha-actinin"/>
</dbReference>
<dbReference type="PROSITE" id="PS50835">
    <property type="entry name" value="IG_LIKE"/>
    <property type="match status" value="8"/>
</dbReference>
<dbReference type="PANTHER" id="PTHR13817">
    <property type="entry name" value="TITIN"/>
    <property type="match status" value="1"/>
</dbReference>
<feature type="domain" description="Ig-like" evidence="12">
    <location>
        <begin position="3500"/>
        <end position="3598"/>
    </location>
</feature>
<dbReference type="Gene3D" id="2.60.40.10">
    <property type="entry name" value="Immunoglobulins"/>
    <property type="match status" value="8"/>
</dbReference>
<evidence type="ECO:0000256" key="2">
    <source>
        <dbReference type="ARBA" id="ARBA00006692"/>
    </source>
</evidence>
<accession>A0ABD2X6Y2</accession>
<dbReference type="SMART" id="SM00150">
    <property type="entry name" value="SPEC"/>
    <property type="match status" value="5"/>
</dbReference>
<dbReference type="InterPro" id="IPR058157">
    <property type="entry name" value="Spectrin_met"/>
</dbReference>
<feature type="domain" description="Ig-like" evidence="12">
    <location>
        <begin position="1673"/>
        <end position="1762"/>
    </location>
</feature>
<feature type="compositionally biased region" description="Polar residues" evidence="11">
    <location>
        <begin position="2655"/>
        <end position="2665"/>
    </location>
</feature>
<evidence type="ECO:0000256" key="5">
    <source>
        <dbReference type="ARBA" id="ARBA00022737"/>
    </source>
</evidence>
<comment type="caution">
    <text evidence="13">The sequence shown here is derived from an EMBL/GenBank/DDBJ whole genome shotgun (WGS) entry which is preliminary data.</text>
</comment>
<feature type="region of interest" description="Disordered" evidence="11">
    <location>
        <begin position="2651"/>
        <end position="2693"/>
    </location>
</feature>
<dbReference type="EMBL" id="JBJJXI010000049">
    <property type="protein sequence ID" value="KAL3401166.1"/>
    <property type="molecule type" value="Genomic_DNA"/>
</dbReference>
<dbReference type="FunFam" id="2.60.40.10:FF:000557">
    <property type="entry name" value="Myosin binding protein Ha"/>
    <property type="match status" value="1"/>
</dbReference>
<feature type="coiled-coil region" evidence="10">
    <location>
        <begin position="523"/>
        <end position="557"/>
    </location>
</feature>
<dbReference type="SMART" id="SM00408">
    <property type="entry name" value="IGc2"/>
    <property type="match status" value="8"/>
</dbReference>
<keyword evidence="4" id="KW-0963">Cytoplasm</keyword>
<dbReference type="FunFam" id="2.60.40.10:FF:000425">
    <property type="entry name" value="Myosin light chain kinase"/>
    <property type="match status" value="4"/>
</dbReference>
<dbReference type="Pfam" id="PF25101">
    <property type="entry name" value="Spectrin_7"/>
    <property type="match status" value="1"/>
</dbReference>
<dbReference type="InterPro" id="IPR003598">
    <property type="entry name" value="Ig_sub2"/>
</dbReference>
<dbReference type="Pfam" id="PF07679">
    <property type="entry name" value="I-set"/>
    <property type="match status" value="8"/>
</dbReference>
<evidence type="ECO:0000256" key="3">
    <source>
        <dbReference type="ARBA" id="ARBA00022433"/>
    </source>
</evidence>
<dbReference type="FunFam" id="2.60.40.10:FF:000345">
    <property type="entry name" value="Muscle M-line assembly protein unc-89"/>
    <property type="match status" value="1"/>
</dbReference>
<proteinExistence type="inferred from homology"/>
<feature type="compositionally biased region" description="Polar residues" evidence="11">
    <location>
        <begin position="1915"/>
        <end position="1936"/>
    </location>
</feature>
<keyword evidence="7" id="KW-1015">Disulfide bond</keyword>
<feature type="compositionally biased region" description="Basic and acidic residues" evidence="11">
    <location>
        <begin position="2306"/>
        <end position="2328"/>
    </location>
</feature>
<dbReference type="InterPro" id="IPR013098">
    <property type="entry name" value="Ig_I-set"/>
</dbReference>
<feature type="domain" description="Ig-like" evidence="12">
    <location>
        <begin position="1352"/>
        <end position="1438"/>
    </location>
</feature>
<feature type="region of interest" description="Disordered" evidence="11">
    <location>
        <begin position="2295"/>
        <end position="2328"/>
    </location>
</feature>
<feature type="compositionally biased region" description="Polar residues" evidence="11">
    <location>
        <begin position="3444"/>
        <end position="3461"/>
    </location>
</feature>
<evidence type="ECO:0000256" key="1">
    <source>
        <dbReference type="ARBA" id="ARBA00004204"/>
    </source>
</evidence>
<dbReference type="FunFam" id="2.60.40.10:FF:000032">
    <property type="entry name" value="palladin isoform X1"/>
    <property type="match status" value="1"/>
</dbReference>
<dbReference type="FunFam" id="2.60.40.10:FF:001151">
    <property type="entry name" value="Uncharacterized protein, isoform F"/>
    <property type="match status" value="1"/>
</dbReference>
<evidence type="ECO:0000256" key="7">
    <source>
        <dbReference type="ARBA" id="ARBA00023157"/>
    </source>
</evidence>
<evidence type="ECO:0000256" key="10">
    <source>
        <dbReference type="SAM" id="Coils"/>
    </source>
</evidence>
<evidence type="ECO:0000256" key="11">
    <source>
        <dbReference type="SAM" id="MobiDB-lite"/>
    </source>
</evidence>
<feature type="compositionally biased region" description="Basic and acidic residues" evidence="11">
    <location>
        <begin position="3298"/>
        <end position="3313"/>
    </location>
</feature>
<feature type="region of interest" description="Disordered" evidence="11">
    <location>
        <begin position="1"/>
        <end position="21"/>
    </location>
</feature>
<feature type="region of interest" description="Disordered" evidence="11">
    <location>
        <begin position="2582"/>
        <end position="2606"/>
    </location>
</feature>
<dbReference type="SUPFAM" id="SSF48726">
    <property type="entry name" value="Immunoglobulin"/>
    <property type="match status" value="8"/>
</dbReference>
<keyword evidence="10" id="KW-0175">Coiled coil</keyword>
<evidence type="ECO:0000313" key="14">
    <source>
        <dbReference type="Proteomes" id="UP001627154"/>
    </source>
</evidence>
<dbReference type="Gene3D" id="1.20.58.60">
    <property type="match status" value="4"/>
</dbReference>
<keyword evidence="6" id="KW-0130">Cell adhesion</keyword>
<dbReference type="InterPro" id="IPR007110">
    <property type="entry name" value="Ig-like_dom"/>
</dbReference>
<dbReference type="SMART" id="SM00409">
    <property type="entry name" value="IG"/>
    <property type="match status" value="8"/>
</dbReference>
<name>A0ABD2X6Y2_9HYME</name>
<dbReference type="GO" id="GO:0007155">
    <property type="term" value="P:cell adhesion"/>
    <property type="evidence" value="ECO:0007669"/>
    <property type="project" value="UniProtKB-KW"/>
</dbReference>
<feature type="compositionally biased region" description="Basic and acidic residues" evidence="11">
    <location>
        <begin position="2666"/>
        <end position="2684"/>
    </location>
</feature>
<evidence type="ECO:0000256" key="4">
    <source>
        <dbReference type="ARBA" id="ARBA00022490"/>
    </source>
</evidence>
<evidence type="ECO:0000256" key="6">
    <source>
        <dbReference type="ARBA" id="ARBA00022889"/>
    </source>
</evidence>
<evidence type="ECO:0000313" key="13">
    <source>
        <dbReference type="EMBL" id="KAL3401166.1"/>
    </source>
</evidence>
<feature type="domain" description="Ig-like" evidence="12">
    <location>
        <begin position="1457"/>
        <end position="1535"/>
    </location>
</feature>
<feature type="domain" description="Ig-like" evidence="12">
    <location>
        <begin position="1251"/>
        <end position="1340"/>
    </location>
</feature>
<feature type="region of interest" description="Disordered" evidence="11">
    <location>
        <begin position="1905"/>
        <end position="1936"/>
    </location>
</feature>
<feature type="domain" description="Ig-like" evidence="12">
    <location>
        <begin position="2037"/>
        <end position="2125"/>
    </location>
</feature>
<gene>
    <name evidence="13" type="ORF">TKK_005778</name>
</gene>
<feature type="compositionally biased region" description="Polar residues" evidence="11">
    <location>
        <begin position="2582"/>
        <end position="2596"/>
    </location>
</feature>
<feature type="coiled-coil region" evidence="10">
    <location>
        <begin position="991"/>
        <end position="1018"/>
    </location>
</feature>
<comment type="subcellular location">
    <subcellularLocation>
        <location evidence="1">Cytoplasm</location>
        <location evidence="1">Myofibril</location>
        <location evidence="1">Sarcomere</location>
    </subcellularLocation>
</comment>
<keyword evidence="8" id="KW-0514">Muscle protein</keyword>
<keyword evidence="14" id="KW-1185">Reference proteome</keyword>
<dbReference type="GO" id="GO:0032982">
    <property type="term" value="C:myosin filament"/>
    <property type="evidence" value="ECO:0007669"/>
    <property type="project" value="UniProtKB-KW"/>
</dbReference>
<dbReference type="InterPro" id="IPR013783">
    <property type="entry name" value="Ig-like_fold"/>
</dbReference>
<feature type="domain" description="Ig-like" evidence="12">
    <location>
        <begin position="1572"/>
        <end position="1660"/>
    </location>
</feature>
<dbReference type="GO" id="GO:0030017">
    <property type="term" value="C:sarcomere"/>
    <property type="evidence" value="ECO:0007669"/>
    <property type="project" value="UniProtKB-SubCell"/>
</dbReference>
<dbReference type="SUPFAM" id="SSF46966">
    <property type="entry name" value="Spectrin repeat"/>
    <property type="match status" value="4"/>
</dbReference>
<comment type="similarity">
    <text evidence="2">Belongs to the protein kinase superfamily. CAMK Ser/Thr protein kinase family.</text>
</comment>
<feature type="compositionally biased region" description="Polar residues" evidence="11">
    <location>
        <begin position="3270"/>
        <end position="3279"/>
    </location>
</feature>
<evidence type="ECO:0000259" key="12">
    <source>
        <dbReference type="PROSITE" id="PS50835"/>
    </source>
</evidence>
<feature type="region of interest" description="Disordered" evidence="11">
    <location>
        <begin position="3270"/>
        <end position="3319"/>
    </location>
</feature>
<organism evidence="13 14">
    <name type="scientific">Trichogramma kaykai</name>
    <dbReference type="NCBI Taxonomy" id="54128"/>
    <lineage>
        <taxon>Eukaryota</taxon>
        <taxon>Metazoa</taxon>
        <taxon>Ecdysozoa</taxon>
        <taxon>Arthropoda</taxon>
        <taxon>Hexapoda</taxon>
        <taxon>Insecta</taxon>
        <taxon>Pterygota</taxon>
        <taxon>Neoptera</taxon>
        <taxon>Endopterygota</taxon>
        <taxon>Hymenoptera</taxon>
        <taxon>Apocrita</taxon>
        <taxon>Proctotrupomorpha</taxon>
        <taxon>Chalcidoidea</taxon>
        <taxon>Trichogrammatidae</taxon>
        <taxon>Trichogramma</taxon>
    </lineage>
</organism>
<evidence type="ECO:0000256" key="8">
    <source>
        <dbReference type="ARBA" id="ARBA00023179"/>
    </source>
</evidence>
<dbReference type="Proteomes" id="UP001627154">
    <property type="component" value="Unassembled WGS sequence"/>
</dbReference>
<dbReference type="InterPro" id="IPR050964">
    <property type="entry name" value="Striated_Muscle_Regulatory"/>
</dbReference>
<protein>
    <recommendedName>
        <fullName evidence="12">Ig-like domain-containing protein</fullName>
    </recommendedName>
</protein>
<keyword evidence="9" id="KW-0393">Immunoglobulin domain</keyword>
<evidence type="ECO:0000256" key="9">
    <source>
        <dbReference type="ARBA" id="ARBA00023319"/>
    </source>
</evidence>